<comment type="caution">
    <text evidence="1">The sequence shown here is derived from an EMBL/GenBank/DDBJ whole genome shotgun (WGS) entry which is preliminary data.</text>
</comment>
<accession>A0A371H431</accession>
<dbReference type="OrthoDB" id="1428593at2759"/>
<keyword evidence="2" id="KW-1185">Reference proteome</keyword>
<proteinExistence type="predicted"/>
<gene>
    <name evidence="1" type="ORF">CR513_19795</name>
</gene>
<dbReference type="Proteomes" id="UP000257109">
    <property type="component" value="Unassembled WGS sequence"/>
</dbReference>
<organism evidence="1 2">
    <name type="scientific">Mucuna pruriens</name>
    <name type="common">Velvet bean</name>
    <name type="synonym">Dolichos pruriens</name>
    <dbReference type="NCBI Taxonomy" id="157652"/>
    <lineage>
        <taxon>Eukaryota</taxon>
        <taxon>Viridiplantae</taxon>
        <taxon>Streptophyta</taxon>
        <taxon>Embryophyta</taxon>
        <taxon>Tracheophyta</taxon>
        <taxon>Spermatophyta</taxon>
        <taxon>Magnoliopsida</taxon>
        <taxon>eudicotyledons</taxon>
        <taxon>Gunneridae</taxon>
        <taxon>Pentapetalae</taxon>
        <taxon>rosids</taxon>
        <taxon>fabids</taxon>
        <taxon>Fabales</taxon>
        <taxon>Fabaceae</taxon>
        <taxon>Papilionoideae</taxon>
        <taxon>50 kb inversion clade</taxon>
        <taxon>NPAAA clade</taxon>
        <taxon>indigoferoid/millettioid clade</taxon>
        <taxon>Phaseoleae</taxon>
        <taxon>Mucuna</taxon>
    </lineage>
</organism>
<feature type="non-terminal residue" evidence="1">
    <location>
        <position position="1"/>
    </location>
</feature>
<evidence type="ECO:0000313" key="2">
    <source>
        <dbReference type="Proteomes" id="UP000257109"/>
    </source>
</evidence>
<evidence type="ECO:0000313" key="1">
    <source>
        <dbReference type="EMBL" id="RDX97436.1"/>
    </source>
</evidence>
<dbReference type="AlphaFoldDB" id="A0A371H431"/>
<protein>
    <submittedName>
        <fullName evidence="1">Uncharacterized protein</fullName>
    </submittedName>
</protein>
<dbReference type="EMBL" id="QJKJ01003657">
    <property type="protein sequence ID" value="RDX97436.1"/>
    <property type="molecule type" value="Genomic_DNA"/>
</dbReference>
<reference evidence="1" key="1">
    <citation type="submission" date="2018-05" db="EMBL/GenBank/DDBJ databases">
        <title>Draft genome of Mucuna pruriens seed.</title>
        <authorList>
            <person name="Nnadi N.E."/>
            <person name="Vos R."/>
            <person name="Hasami M.H."/>
            <person name="Devisetty U.K."/>
            <person name="Aguiy J.C."/>
        </authorList>
    </citation>
    <scope>NUCLEOTIDE SEQUENCE [LARGE SCALE GENOMIC DNA]</scope>
    <source>
        <strain evidence="1">JCA_2017</strain>
    </source>
</reference>
<sequence>MHEEWEILLRCETMNITSKKIVFILTCLLQSKYQAHINIEWCNQSTSIKYLFKYIHRGHGRITIVIAPAQSEEGSQVHITMAPIAERLLFHLPNEQYVLKTKKAKVYHWKTRLGSSKY</sequence>
<name>A0A371H431_MUCPR</name>